<dbReference type="InterPro" id="IPR036866">
    <property type="entry name" value="RibonucZ/Hydroxyglut_hydro"/>
</dbReference>
<evidence type="ECO:0000313" key="2">
    <source>
        <dbReference type="Proteomes" id="UP000522313"/>
    </source>
</evidence>
<protein>
    <recommendedName>
        <fullName evidence="3">DUF4336 domain-containing protein</fullName>
    </recommendedName>
</protein>
<sequence length="270" mass="29185">MDRNTKIALGGAAVAAGAVAWLAARERNSDAPASYPPLDVPKPFGKDVWIVDSGPMIASGLSLPIRMTVLRLPDRSLMLHSPTRFTPALAAALAELGVVRHLIAPNIAHWTRLPAWQRAYPKALLWAAPGLGERGQVERSGLRIDRELGAVPPAEWADAVDQGLIAGAAGFNEVWFHHRASRTLVLTDVVQHMEPERLPPVTAFIARLSGGAWGTTPRYLRPVLRFGGRDLRAAVATLVALAPERVVFAHGRPFTEDAAGQLRRALAWAE</sequence>
<dbReference type="AlphaFoldDB" id="A0A7X0JEL7"/>
<comment type="caution">
    <text evidence="1">The sequence shown here is derived from an EMBL/GenBank/DDBJ whole genome shotgun (WGS) entry which is preliminary data.</text>
</comment>
<proteinExistence type="predicted"/>
<organism evidence="1 2">
    <name type="scientific">Sphingomonas endophytica</name>
    <dbReference type="NCBI Taxonomy" id="869719"/>
    <lineage>
        <taxon>Bacteria</taxon>
        <taxon>Pseudomonadati</taxon>
        <taxon>Pseudomonadota</taxon>
        <taxon>Alphaproteobacteria</taxon>
        <taxon>Sphingomonadales</taxon>
        <taxon>Sphingomonadaceae</taxon>
        <taxon>Sphingomonas</taxon>
    </lineage>
</organism>
<dbReference type="Pfam" id="PF14234">
    <property type="entry name" value="DUF4336"/>
    <property type="match status" value="1"/>
</dbReference>
<evidence type="ECO:0008006" key="3">
    <source>
        <dbReference type="Google" id="ProtNLM"/>
    </source>
</evidence>
<dbReference type="SUPFAM" id="SSF56281">
    <property type="entry name" value="Metallo-hydrolase/oxidoreductase"/>
    <property type="match status" value="1"/>
</dbReference>
<dbReference type="PANTHER" id="PTHR33835:SF1">
    <property type="entry name" value="METALLO-BETA-LACTAMASE DOMAIN-CONTAINING PROTEIN"/>
    <property type="match status" value="1"/>
</dbReference>
<gene>
    <name evidence="1" type="ORF">F4693_002872</name>
</gene>
<dbReference type="PANTHER" id="PTHR33835">
    <property type="entry name" value="YALI0C07656P"/>
    <property type="match status" value="1"/>
</dbReference>
<reference evidence="1 2" key="2">
    <citation type="submission" date="2020-08" db="EMBL/GenBank/DDBJ databases">
        <authorList>
            <person name="Partida-Martinez L."/>
            <person name="Huntemann M."/>
            <person name="Clum A."/>
            <person name="Wang J."/>
            <person name="Palaniappan K."/>
            <person name="Ritter S."/>
            <person name="Chen I.-M."/>
            <person name="Stamatis D."/>
            <person name="Reddy T."/>
            <person name="O'Malley R."/>
            <person name="Daum C."/>
            <person name="Shapiro N."/>
            <person name="Ivanova N."/>
            <person name="Kyrpides N."/>
            <person name="Woyke T."/>
        </authorList>
    </citation>
    <scope>NUCLEOTIDE SEQUENCE [LARGE SCALE GENOMIC DNA]</scope>
    <source>
        <strain evidence="1 2">AS3.13</strain>
    </source>
</reference>
<evidence type="ECO:0000313" key="1">
    <source>
        <dbReference type="EMBL" id="MBB6505875.1"/>
    </source>
</evidence>
<name>A0A7X0JEL7_9SPHN</name>
<accession>A0A7X0JEL7</accession>
<dbReference type="Proteomes" id="UP000522313">
    <property type="component" value="Unassembled WGS sequence"/>
</dbReference>
<reference evidence="1 2" key="1">
    <citation type="submission" date="2020-08" db="EMBL/GenBank/DDBJ databases">
        <title>The Agave Microbiome: Exploring the role of microbial communities in plant adaptations to desert environments.</title>
        <authorList>
            <person name="Partida-Martinez L.P."/>
        </authorList>
    </citation>
    <scope>NUCLEOTIDE SEQUENCE [LARGE SCALE GENOMIC DNA]</scope>
    <source>
        <strain evidence="1 2">AS3.13</strain>
    </source>
</reference>
<dbReference type="RefSeq" id="WP_184506885.1">
    <property type="nucleotide sequence ID" value="NZ_JACHBT010000016.1"/>
</dbReference>
<dbReference type="InterPro" id="IPR025638">
    <property type="entry name" value="DUF4336"/>
</dbReference>
<dbReference type="EMBL" id="JACHBT010000016">
    <property type="protein sequence ID" value="MBB6505875.1"/>
    <property type="molecule type" value="Genomic_DNA"/>
</dbReference>